<dbReference type="CDD" id="cd10747">
    <property type="entry name" value="DnaJ_C"/>
    <property type="match status" value="1"/>
</dbReference>
<dbReference type="PROSITE" id="PS00636">
    <property type="entry name" value="DNAJ_1"/>
    <property type="match status" value="1"/>
</dbReference>
<evidence type="ECO:0000256" key="6">
    <source>
        <dbReference type="PROSITE-ProRule" id="PRU00546"/>
    </source>
</evidence>
<dbReference type="InterPro" id="IPR018253">
    <property type="entry name" value="DnaJ_domain_CS"/>
</dbReference>
<dbReference type="InterPro" id="IPR001305">
    <property type="entry name" value="HSP_DnaJ_Cys-rich_dom"/>
</dbReference>
<dbReference type="GO" id="GO:0051082">
    <property type="term" value="F:unfolded protein binding"/>
    <property type="evidence" value="ECO:0007669"/>
    <property type="project" value="InterPro"/>
</dbReference>
<dbReference type="GO" id="GO:0005524">
    <property type="term" value="F:ATP binding"/>
    <property type="evidence" value="ECO:0007669"/>
    <property type="project" value="InterPro"/>
</dbReference>
<dbReference type="InterPro" id="IPR036410">
    <property type="entry name" value="HSP_DnaJ_Cys-rich_dom_sf"/>
</dbReference>
<dbReference type="FunFam" id="2.60.260.20:FF:000013">
    <property type="entry name" value="DnaJ subfamily B member 11"/>
    <property type="match status" value="1"/>
</dbReference>
<dbReference type="InterPro" id="IPR001623">
    <property type="entry name" value="DnaJ_domain"/>
</dbReference>
<dbReference type="GO" id="GO:0009408">
    <property type="term" value="P:response to heat"/>
    <property type="evidence" value="ECO:0007669"/>
    <property type="project" value="InterPro"/>
</dbReference>
<dbReference type="FunFam" id="2.10.230.10:FF:000002">
    <property type="entry name" value="Molecular chaperone DnaJ"/>
    <property type="match status" value="1"/>
</dbReference>
<dbReference type="CDD" id="cd06257">
    <property type="entry name" value="DnaJ"/>
    <property type="match status" value="1"/>
</dbReference>
<keyword evidence="11" id="KW-1185">Reference proteome</keyword>
<dbReference type="PRINTS" id="PR00625">
    <property type="entry name" value="JDOMAIN"/>
</dbReference>
<reference evidence="10 11" key="1">
    <citation type="submission" date="2016-05" db="EMBL/GenBank/DDBJ databases">
        <title>Nuclear genome of Blastocystis sp. subtype 1 NandII.</title>
        <authorList>
            <person name="Gentekaki E."/>
            <person name="Curtis B."/>
            <person name="Stairs C."/>
            <person name="Eme L."/>
            <person name="Herman E."/>
            <person name="Klimes V."/>
            <person name="Arias M.C."/>
            <person name="Elias M."/>
            <person name="Hilliou F."/>
            <person name="Klute M."/>
            <person name="Malik S.-B."/>
            <person name="Pightling A."/>
            <person name="Rachubinski R."/>
            <person name="Salas D."/>
            <person name="Schlacht A."/>
            <person name="Suga H."/>
            <person name="Archibald J."/>
            <person name="Ball S.G."/>
            <person name="Clark G."/>
            <person name="Dacks J."/>
            <person name="Van Der Giezen M."/>
            <person name="Tsaousis A."/>
            <person name="Roger A."/>
        </authorList>
    </citation>
    <scope>NUCLEOTIDE SEQUENCE [LARGE SCALE GENOMIC DNA]</scope>
    <source>
        <strain evidence="11">ATCC 50177 / NandII</strain>
    </source>
</reference>
<evidence type="ECO:0000313" key="10">
    <source>
        <dbReference type="EMBL" id="OAO12962.1"/>
    </source>
</evidence>
<dbReference type="EMBL" id="LXWW01000486">
    <property type="protein sequence ID" value="OAO12962.1"/>
    <property type="molecule type" value="Genomic_DNA"/>
</dbReference>
<dbReference type="SUPFAM" id="SSF49493">
    <property type="entry name" value="HSP40/DnaJ peptide-binding domain"/>
    <property type="match status" value="2"/>
</dbReference>
<dbReference type="InterPro" id="IPR036869">
    <property type="entry name" value="J_dom_sf"/>
</dbReference>
<keyword evidence="3 6" id="KW-0863">Zinc-finger</keyword>
<accession>A0A196SA38</accession>
<feature type="chain" id="PRO_5008274495" evidence="7">
    <location>
        <begin position="19"/>
        <end position="356"/>
    </location>
</feature>
<dbReference type="Pfam" id="PF00684">
    <property type="entry name" value="DnaJ_CXXCXGXG"/>
    <property type="match status" value="1"/>
</dbReference>
<dbReference type="InterPro" id="IPR008971">
    <property type="entry name" value="HSP40/DnaJ_pept-bd"/>
</dbReference>
<dbReference type="SMART" id="SM00271">
    <property type="entry name" value="DnaJ"/>
    <property type="match status" value="1"/>
</dbReference>
<evidence type="ECO:0000256" key="4">
    <source>
        <dbReference type="ARBA" id="ARBA00022833"/>
    </source>
</evidence>
<evidence type="ECO:0000256" key="2">
    <source>
        <dbReference type="ARBA" id="ARBA00022737"/>
    </source>
</evidence>
<feature type="domain" description="CR-type" evidence="9">
    <location>
        <begin position="136"/>
        <end position="219"/>
    </location>
</feature>
<keyword evidence="7" id="KW-0732">Signal</keyword>
<dbReference type="CDD" id="cd10719">
    <property type="entry name" value="DnaJ_zf"/>
    <property type="match status" value="1"/>
</dbReference>
<dbReference type="GO" id="GO:0006457">
    <property type="term" value="P:protein folding"/>
    <property type="evidence" value="ECO:0007669"/>
    <property type="project" value="InterPro"/>
</dbReference>
<dbReference type="Gene3D" id="2.60.260.20">
    <property type="entry name" value="Urease metallochaperone UreE, N-terminal domain"/>
    <property type="match status" value="2"/>
</dbReference>
<dbReference type="GO" id="GO:0008270">
    <property type="term" value="F:zinc ion binding"/>
    <property type="evidence" value="ECO:0007669"/>
    <property type="project" value="UniProtKB-KW"/>
</dbReference>
<feature type="domain" description="J" evidence="8">
    <location>
        <begin position="21"/>
        <end position="85"/>
    </location>
</feature>
<dbReference type="PANTHER" id="PTHR43888">
    <property type="entry name" value="DNAJ-LIKE-2, ISOFORM A-RELATED"/>
    <property type="match status" value="1"/>
</dbReference>
<evidence type="ECO:0000256" key="7">
    <source>
        <dbReference type="SAM" id="SignalP"/>
    </source>
</evidence>
<evidence type="ECO:0000259" key="8">
    <source>
        <dbReference type="PROSITE" id="PS50076"/>
    </source>
</evidence>
<dbReference type="SUPFAM" id="SSF57938">
    <property type="entry name" value="DnaJ/Hsp40 cysteine-rich domain"/>
    <property type="match status" value="1"/>
</dbReference>
<keyword evidence="2" id="KW-0677">Repeat</keyword>
<dbReference type="AlphaFoldDB" id="A0A196SA38"/>
<dbReference type="PROSITE" id="PS51188">
    <property type="entry name" value="ZF_CR"/>
    <property type="match status" value="1"/>
</dbReference>
<protein>
    <submittedName>
        <fullName evidence="10">DNAJ subfamily A member 1</fullName>
    </submittedName>
</protein>
<feature type="zinc finger region" description="CR-type" evidence="6">
    <location>
        <begin position="136"/>
        <end position="219"/>
    </location>
</feature>
<dbReference type="PROSITE" id="PS50076">
    <property type="entry name" value="DNAJ_2"/>
    <property type="match status" value="1"/>
</dbReference>
<dbReference type="STRING" id="478820.A0A196SA38"/>
<dbReference type="Pfam" id="PF01556">
    <property type="entry name" value="DnaJ_C"/>
    <property type="match status" value="1"/>
</dbReference>
<gene>
    <name evidence="10" type="ORF">AV274_5336</name>
</gene>
<dbReference type="GO" id="GO:0030544">
    <property type="term" value="F:Hsp70 protein binding"/>
    <property type="evidence" value="ECO:0007669"/>
    <property type="project" value="InterPro"/>
</dbReference>
<dbReference type="InterPro" id="IPR002939">
    <property type="entry name" value="DnaJ_C"/>
</dbReference>
<dbReference type="SUPFAM" id="SSF46565">
    <property type="entry name" value="Chaperone J-domain"/>
    <property type="match status" value="1"/>
</dbReference>
<name>A0A196SA38_BLAHN</name>
<proteinExistence type="inferred from homology"/>
<evidence type="ECO:0000256" key="5">
    <source>
        <dbReference type="ARBA" id="ARBA00023186"/>
    </source>
</evidence>
<keyword evidence="1 6" id="KW-0479">Metal-binding</keyword>
<evidence type="ECO:0000256" key="1">
    <source>
        <dbReference type="ARBA" id="ARBA00022723"/>
    </source>
</evidence>
<dbReference type="Proteomes" id="UP000078348">
    <property type="component" value="Unassembled WGS sequence"/>
</dbReference>
<keyword evidence="5" id="KW-0143">Chaperone</keyword>
<keyword evidence="4 6" id="KW-0862">Zinc</keyword>
<feature type="signal peptide" evidence="7">
    <location>
        <begin position="1"/>
        <end position="18"/>
    </location>
</feature>
<evidence type="ECO:0000259" key="9">
    <source>
        <dbReference type="PROSITE" id="PS51188"/>
    </source>
</evidence>
<evidence type="ECO:0000256" key="3">
    <source>
        <dbReference type="ARBA" id="ARBA00022771"/>
    </source>
</evidence>
<dbReference type="HAMAP" id="MF_01152">
    <property type="entry name" value="DnaJ"/>
    <property type="match status" value="1"/>
</dbReference>
<evidence type="ECO:0000313" key="11">
    <source>
        <dbReference type="Proteomes" id="UP000078348"/>
    </source>
</evidence>
<dbReference type="Gene3D" id="2.10.230.10">
    <property type="entry name" value="Heat shock protein DnaJ, cysteine-rich domain"/>
    <property type="match status" value="1"/>
</dbReference>
<comment type="caution">
    <text evidence="10">The sequence shown here is derived from an EMBL/GenBank/DDBJ whole genome shotgun (WGS) entry which is preliminary data.</text>
</comment>
<sequence length="356" mass="40163">MIHRLVVLTITLFCLCTAGRDFYKILGIDKKASESQIKRAYRKLSLKYHPDKCKTDECKAKFIDIQAAYDCLSDENKRRVYDMKGEEGVEEREKQGSQQGFNPFADIFGFGGFGGKQRNQDMQATVPVSLEDLYNGREMNFSINRQELCEHCHGTGADDPEHVHTCPVCKGSGVILQRVQLAPGFVQQVQQPCRKCGGKGKTYDKPCHVCHGNKLVTKPHMISVEIERGMKDGEQITFEHEGNQHPDLDPGHVIIVLQQKKHPLFTRDGNDLRMNFSISLKDALIGWKSHLTHLDGHRVEFGKEGITKPGEVLKIEGEGMPVHKFPSQKGDLYITITVVMPKSLNDKQKEAITTLF</sequence>
<dbReference type="Gene3D" id="1.10.287.110">
    <property type="entry name" value="DnaJ domain"/>
    <property type="match status" value="1"/>
</dbReference>
<dbReference type="InterPro" id="IPR012724">
    <property type="entry name" value="DnaJ"/>
</dbReference>
<organism evidence="10 11">
    <name type="scientific">Blastocystis sp. subtype 1 (strain ATCC 50177 / NandII)</name>
    <dbReference type="NCBI Taxonomy" id="478820"/>
    <lineage>
        <taxon>Eukaryota</taxon>
        <taxon>Sar</taxon>
        <taxon>Stramenopiles</taxon>
        <taxon>Bigyra</taxon>
        <taxon>Opalozoa</taxon>
        <taxon>Opalinata</taxon>
        <taxon>Blastocystidae</taxon>
        <taxon>Blastocystis</taxon>
    </lineage>
</organism>
<dbReference type="InterPro" id="IPR044713">
    <property type="entry name" value="DNJA1/2-like"/>
</dbReference>
<dbReference type="OrthoDB" id="550424at2759"/>
<dbReference type="Pfam" id="PF00226">
    <property type="entry name" value="DnaJ"/>
    <property type="match status" value="1"/>
</dbReference>